<dbReference type="Gene3D" id="1.10.3720.10">
    <property type="entry name" value="MetI-like"/>
    <property type="match status" value="1"/>
</dbReference>
<dbReference type="InterPro" id="IPR035906">
    <property type="entry name" value="MetI-like_sf"/>
</dbReference>
<feature type="transmembrane region" description="Helical" evidence="8">
    <location>
        <begin position="247"/>
        <end position="269"/>
    </location>
</feature>
<evidence type="ECO:0000256" key="2">
    <source>
        <dbReference type="ARBA" id="ARBA00007069"/>
    </source>
</evidence>
<evidence type="ECO:0000256" key="3">
    <source>
        <dbReference type="ARBA" id="ARBA00022448"/>
    </source>
</evidence>
<dbReference type="OrthoDB" id="2162374at2"/>
<dbReference type="GO" id="GO:0055085">
    <property type="term" value="P:transmembrane transport"/>
    <property type="evidence" value="ECO:0007669"/>
    <property type="project" value="InterPro"/>
</dbReference>
<keyword evidence="6 8" id="KW-1133">Transmembrane helix</keyword>
<name>A0A4R5KSK0_9BACL</name>
<dbReference type="EMBL" id="SMRT01000003">
    <property type="protein sequence ID" value="TDF98596.1"/>
    <property type="molecule type" value="Genomic_DNA"/>
</dbReference>
<keyword evidence="11" id="KW-1185">Reference proteome</keyword>
<dbReference type="PANTHER" id="PTHR42929:SF1">
    <property type="entry name" value="INNER MEMBRANE ABC TRANSPORTER PERMEASE PROTEIN YDCU-RELATED"/>
    <property type="match status" value="1"/>
</dbReference>
<dbReference type="AlphaFoldDB" id="A0A4R5KSK0"/>
<gene>
    <name evidence="10" type="ORF">E1757_08610</name>
</gene>
<feature type="transmembrane region" description="Helical" evidence="8">
    <location>
        <begin position="204"/>
        <end position="227"/>
    </location>
</feature>
<keyword evidence="3 8" id="KW-0813">Transport</keyword>
<feature type="transmembrane region" description="Helical" evidence="8">
    <location>
        <begin position="7"/>
        <end position="34"/>
    </location>
</feature>
<keyword evidence="7 8" id="KW-0472">Membrane</keyword>
<dbReference type="CDD" id="cd06261">
    <property type="entry name" value="TM_PBP2"/>
    <property type="match status" value="1"/>
</dbReference>
<comment type="caution">
    <text evidence="10">The sequence shown here is derived from an EMBL/GenBank/DDBJ whole genome shotgun (WGS) entry which is preliminary data.</text>
</comment>
<accession>A0A4R5KSK0</accession>
<comment type="similarity">
    <text evidence="2">Belongs to the binding-protein-dependent transport system permease family. CysTW subfamily.</text>
</comment>
<evidence type="ECO:0000256" key="1">
    <source>
        <dbReference type="ARBA" id="ARBA00004651"/>
    </source>
</evidence>
<keyword evidence="5 8" id="KW-0812">Transmembrane</keyword>
<sequence>MKNKQHNFLGIAMVIPSFLILLLVVVIPIVLAVLESFKDDSTGAFTLSNYAFLFADKFMRRNISFTIGLTLVSMVIVIFVSYMLAMYLRFNQGKIADWIRRLYFIPMFIPSVIGTYGIISMYSNHGWLARFVLLAGGDSFPKIIYSYSGIVLANLWFNIPFTTMMLSSALAGIPNSIVESAKDAGAGRLQILVRFIIPLSYKTMLVSMTFVFMGIIGSFTAPFLIGPNAPQMLGVAMEQMFGVYKEIGRTSATAVFMFLLCSFMGYFYIRSMIQEERQ</sequence>
<evidence type="ECO:0000256" key="4">
    <source>
        <dbReference type="ARBA" id="ARBA00022475"/>
    </source>
</evidence>
<dbReference type="InterPro" id="IPR000515">
    <property type="entry name" value="MetI-like"/>
</dbReference>
<proteinExistence type="inferred from homology"/>
<feature type="transmembrane region" description="Helical" evidence="8">
    <location>
        <begin position="143"/>
        <end position="161"/>
    </location>
</feature>
<evidence type="ECO:0000256" key="7">
    <source>
        <dbReference type="ARBA" id="ARBA00023136"/>
    </source>
</evidence>
<keyword evidence="4" id="KW-1003">Cell membrane</keyword>
<comment type="subcellular location">
    <subcellularLocation>
        <location evidence="1 8">Cell membrane</location>
        <topology evidence="1 8">Multi-pass membrane protein</topology>
    </subcellularLocation>
</comment>
<dbReference type="Proteomes" id="UP000295636">
    <property type="component" value="Unassembled WGS sequence"/>
</dbReference>
<protein>
    <submittedName>
        <fullName evidence="10">ABC transporter permease subunit</fullName>
    </submittedName>
</protein>
<feature type="transmembrane region" description="Helical" evidence="8">
    <location>
        <begin position="102"/>
        <end position="123"/>
    </location>
</feature>
<organism evidence="10 11">
    <name type="scientific">Paenibacillus piri</name>
    <dbReference type="NCBI Taxonomy" id="2547395"/>
    <lineage>
        <taxon>Bacteria</taxon>
        <taxon>Bacillati</taxon>
        <taxon>Bacillota</taxon>
        <taxon>Bacilli</taxon>
        <taxon>Bacillales</taxon>
        <taxon>Paenibacillaceae</taxon>
        <taxon>Paenibacillus</taxon>
    </lineage>
</organism>
<reference evidence="10 11" key="1">
    <citation type="submission" date="2019-03" db="EMBL/GenBank/DDBJ databases">
        <title>This is whole genome sequence of Paenibacillus sp MS74 strain.</title>
        <authorList>
            <person name="Trinh H.N."/>
        </authorList>
    </citation>
    <scope>NUCLEOTIDE SEQUENCE [LARGE SCALE GENOMIC DNA]</scope>
    <source>
        <strain evidence="10 11">MS74</strain>
    </source>
</reference>
<evidence type="ECO:0000259" key="9">
    <source>
        <dbReference type="PROSITE" id="PS50928"/>
    </source>
</evidence>
<dbReference type="GO" id="GO:0005886">
    <property type="term" value="C:plasma membrane"/>
    <property type="evidence" value="ECO:0007669"/>
    <property type="project" value="UniProtKB-SubCell"/>
</dbReference>
<dbReference type="SUPFAM" id="SSF161098">
    <property type="entry name" value="MetI-like"/>
    <property type="match status" value="1"/>
</dbReference>
<dbReference type="RefSeq" id="WP_133226792.1">
    <property type="nucleotide sequence ID" value="NZ_SMRT01000003.1"/>
</dbReference>
<evidence type="ECO:0000313" key="10">
    <source>
        <dbReference type="EMBL" id="TDF98596.1"/>
    </source>
</evidence>
<evidence type="ECO:0000256" key="6">
    <source>
        <dbReference type="ARBA" id="ARBA00022989"/>
    </source>
</evidence>
<dbReference type="Pfam" id="PF00528">
    <property type="entry name" value="BPD_transp_1"/>
    <property type="match status" value="1"/>
</dbReference>
<dbReference type="PROSITE" id="PS50928">
    <property type="entry name" value="ABC_TM1"/>
    <property type="match status" value="1"/>
</dbReference>
<feature type="transmembrane region" description="Helical" evidence="8">
    <location>
        <begin position="63"/>
        <end position="90"/>
    </location>
</feature>
<feature type="domain" description="ABC transmembrane type-1" evidence="9">
    <location>
        <begin position="63"/>
        <end position="268"/>
    </location>
</feature>
<dbReference type="PANTHER" id="PTHR42929">
    <property type="entry name" value="INNER MEMBRANE ABC TRANSPORTER PERMEASE PROTEIN YDCU-RELATED-RELATED"/>
    <property type="match status" value="1"/>
</dbReference>
<evidence type="ECO:0000256" key="8">
    <source>
        <dbReference type="RuleBase" id="RU363032"/>
    </source>
</evidence>
<evidence type="ECO:0000313" key="11">
    <source>
        <dbReference type="Proteomes" id="UP000295636"/>
    </source>
</evidence>
<evidence type="ECO:0000256" key="5">
    <source>
        <dbReference type="ARBA" id="ARBA00022692"/>
    </source>
</evidence>